<feature type="compositionally biased region" description="Low complexity" evidence="1">
    <location>
        <begin position="286"/>
        <end position="297"/>
    </location>
</feature>
<proteinExistence type="predicted"/>
<sequence>MEDSEKNINLEVNGLSLIDISCEDDFLVKNFPARDPQHQQSSDNSVGCHEEPSGEQVAQPQSRERIRKSGKYNLRKSLAWDSAFFTSADIISGGSGFLNSDELSNMIGGTEKGEKQVLPGIQEELHRSTESLSTIESDSLTLENLECDLFEDIRASIQKSSKVKNTTNLSSKVGSEAPDLPASKEVSLPSQGKKLKVAAKKPNVGTHGAGKTSKQSGELCKPPKMLGRVTPISIASTKRASLSTNNLKTDKDNAKASTAAVKGAPTLRQPASGGLRYTVPKPRAPPKSSASSSVASRTVLKTLHSSVDSAGSTSADSSSKSSLKSVTRKNDSRIRNPSTHDRTTESPSRITSIKKDQSGTSRVSSYLTSVTENSPSISPASSISEWSLESSSSSAANQRSNISRTSLDTSSGKRASAGGDTLQGSNAQKRLNDQGSDSLDSQRSGSMEDCVKKGSRGTRGLVQPASTKPTGLRMPSPKMGFFDGMKSALRSPSGSMPSHSGSPTGFLKTGAASECSRVLTAKKNVRGSPHLSPKIQEKISPRTSKGSKLTTEVGGSQVFDVAIDDAYLEKVGSLYVLNNALQACKGVTFVSNIQITPTNKGATTPHKADEGNDSENSRSNQVGALNISMDNHKELISRSLPPDQVNLSSNDNTFLEFSKSASTSESGDSKLTTEVGGSKGCDIAIEVVHLEKDGSLGAMNNAPQTDSKDVTHVNSIQITPTNEGDDISGGPSFICVTEKVPPPHKADEGAIYCPSYMKNDSEKACLVDQVDDLCKQVGALNISMDNHKELITDSLSPDQVNQSSKDNSMQEMSNSPRTSEITANVRKPLSAKDSFCNQDGSFGASSGLIVAEVEKIDALCF</sequence>
<feature type="region of interest" description="Disordered" evidence="1">
    <location>
        <begin position="240"/>
        <end position="477"/>
    </location>
</feature>
<feature type="compositionally biased region" description="Low complexity" evidence="1">
    <location>
        <begin position="372"/>
        <end position="403"/>
    </location>
</feature>
<feature type="compositionally biased region" description="Polar residues" evidence="1">
    <location>
        <begin position="795"/>
        <end position="822"/>
    </location>
</feature>
<dbReference type="PANTHER" id="PTHR33737">
    <property type="entry name" value="OS05G0121800 PROTEIN"/>
    <property type="match status" value="1"/>
</dbReference>
<feature type="compositionally biased region" description="Polar residues" evidence="1">
    <location>
        <begin position="358"/>
        <end position="371"/>
    </location>
</feature>
<dbReference type="InterPro" id="IPR045882">
    <property type="entry name" value="GPT1/2"/>
</dbReference>
<gene>
    <name evidence="2" type="ORF">HS088_TW05G00626</name>
</gene>
<feature type="compositionally biased region" description="Basic and acidic residues" evidence="1">
    <location>
        <begin position="328"/>
        <end position="344"/>
    </location>
</feature>
<feature type="compositionally biased region" description="Polar residues" evidence="1">
    <location>
        <begin position="162"/>
        <end position="173"/>
    </location>
</feature>
<dbReference type="Proteomes" id="UP000593562">
    <property type="component" value="Unassembled WGS sequence"/>
</dbReference>
<feature type="region of interest" description="Disordered" evidence="1">
    <location>
        <begin position="31"/>
        <end position="66"/>
    </location>
</feature>
<feature type="region of interest" description="Disordered" evidence="1">
    <location>
        <begin position="162"/>
        <end position="225"/>
    </location>
</feature>
<accession>A0A7J7DP75</accession>
<evidence type="ECO:0000313" key="2">
    <source>
        <dbReference type="EMBL" id="KAF5747896.1"/>
    </source>
</evidence>
<feature type="compositionally biased region" description="Polar residues" evidence="1">
    <location>
        <begin position="404"/>
        <end position="413"/>
    </location>
</feature>
<feature type="region of interest" description="Disordered" evidence="1">
    <location>
        <begin position="795"/>
        <end position="823"/>
    </location>
</feature>
<feature type="compositionally biased region" description="Polar residues" evidence="1">
    <location>
        <begin position="422"/>
        <end position="445"/>
    </location>
</feature>
<dbReference type="AlphaFoldDB" id="A0A7J7DP75"/>
<evidence type="ECO:0000313" key="3">
    <source>
        <dbReference type="Proteomes" id="UP000593562"/>
    </source>
</evidence>
<dbReference type="EMBL" id="JAAARO010000005">
    <property type="protein sequence ID" value="KAF5747896.1"/>
    <property type="molecule type" value="Genomic_DNA"/>
</dbReference>
<dbReference type="InParanoid" id="A0A7J7DP75"/>
<protein>
    <submittedName>
        <fullName evidence="2">Uncharacterized protein</fullName>
    </submittedName>
</protein>
<dbReference type="GO" id="GO:0008017">
    <property type="term" value="F:microtubule binding"/>
    <property type="evidence" value="ECO:0007669"/>
    <property type="project" value="InterPro"/>
</dbReference>
<organism evidence="2 3">
    <name type="scientific">Tripterygium wilfordii</name>
    <name type="common">Thunder God vine</name>
    <dbReference type="NCBI Taxonomy" id="458696"/>
    <lineage>
        <taxon>Eukaryota</taxon>
        <taxon>Viridiplantae</taxon>
        <taxon>Streptophyta</taxon>
        <taxon>Embryophyta</taxon>
        <taxon>Tracheophyta</taxon>
        <taxon>Spermatophyta</taxon>
        <taxon>Magnoliopsida</taxon>
        <taxon>eudicotyledons</taxon>
        <taxon>Gunneridae</taxon>
        <taxon>Pentapetalae</taxon>
        <taxon>rosids</taxon>
        <taxon>fabids</taxon>
        <taxon>Celastrales</taxon>
        <taxon>Celastraceae</taxon>
        <taxon>Tripterygium</taxon>
    </lineage>
</organism>
<evidence type="ECO:0000256" key="1">
    <source>
        <dbReference type="SAM" id="MobiDB-lite"/>
    </source>
</evidence>
<name>A0A7J7DP75_TRIWF</name>
<dbReference type="PANTHER" id="PTHR33737:SF2">
    <property type="entry name" value="OS12G0102700 PROTEIN"/>
    <property type="match status" value="1"/>
</dbReference>
<feature type="compositionally biased region" description="Low complexity" evidence="1">
    <location>
        <begin position="305"/>
        <end position="325"/>
    </location>
</feature>
<keyword evidence="3" id="KW-1185">Reference proteome</keyword>
<comment type="caution">
    <text evidence="2">The sequence shown here is derived from an EMBL/GenBank/DDBJ whole genome shotgun (WGS) entry which is preliminary data.</text>
</comment>
<reference evidence="2 3" key="1">
    <citation type="journal article" date="2020" name="Nat. Commun.">
        <title>Genome of Tripterygium wilfordii and identification of cytochrome P450 involved in triptolide biosynthesis.</title>
        <authorList>
            <person name="Tu L."/>
            <person name="Su P."/>
            <person name="Zhang Z."/>
            <person name="Gao L."/>
            <person name="Wang J."/>
            <person name="Hu T."/>
            <person name="Zhou J."/>
            <person name="Zhang Y."/>
            <person name="Zhao Y."/>
            <person name="Liu Y."/>
            <person name="Song Y."/>
            <person name="Tong Y."/>
            <person name="Lu Y."/>
            <person name="Yang J."/>
            <person name="Xu C."/>
            <person name="Jia M."/>
            <person name="Peters R.J."/>
            <person name="Huang L."/>
            <person name="Gao W."/>
        </authorList>
    </citation>
    <scope>NUCLEOTIDE SEQUENCE [LARGE SCALE GENOMIC DNA]</scope>
    <source>
        <strain evidence="3">cv. XIE 37</strain>
        <tissue evidence="2">Leaf</tissue>
    </source>
</reference>
<dbReference type="FunCoup" id="A0A7J7DP75">
    <property type="interactions" value="921"/>
</dbReference>
<feature type="region of interest" description="Disordered" evidence="1">
    <location>
        <begin position="597"/>
        <end position="620"/>
    </location>
</feature>